<proteinExistence type="predicted"/>
<evidence type="ECO:0000256" key="1">
    <source>
        <dbReference type="SAM" id="MobiDB-lite"/>
    </source>
</evidence>
<dbReference type="EMBL" id="JAXIOK010000023">
    <property type="protein sequence ID" value="KAK4743354.1"/>
    <property type="molecule type" value="Genomic_DNA"/>
</dbReference>
<dbReference type="AlphaFoldDB" id="A0AAN7GSZ6"/>
<gene>
    <name evidence="3" type="ORF">SAY87_001355</name>
</gene>
<evidence type="ECO:0000313" key="4">
    <source>
        <dbReference type="Proteomes" id="UP001345219"/>
    </source>
</evidence>
<evidence type="ECO:0000256" key="2">
    <source>
        <dbReference type="SAM" id="SignalP"/>
    </source>
</evidence>
<comment type="caution">
    <text evidence="3">The sequence shown here is derived from an EMBL/GenBank/DDBJ whole genome shotgun (WGS) entry which is preliminary data.</text>
</comment>
<feature type="region of interest" description="Disordered" evidence="1">
    <location>
        <begin position="50"/>
        <end position="71"/>
    </location>
</feature>
<reference evidence="3 4" key="1">
    <citation type="journal article" date="2023" name="Hortic Res">
        <title>Pangenome of water caltrop reveals structural variations and asymmetric subgenome divergence after allopolyploidization.</title>
        <authorList>
            <person name="Zhang X."/>
            <person name="Chen Y."/>
            <person name="Wang L."/>
            <person name="Yuan Y."/>
            <person name="Fang M."/>
            <person name="Shi L."/>
            <person name="Lu R."/>
            <person name="Comes H.P."/>
            <person name="Ma Y."/>
            <person name="Chen Y."/>
            <person name="Huang G."/>
            <person name="Zhou Y."/>
            <person name="Zheng Z."/>
            <person name="Qiu Y."/>
        </authorList>
    </citation>
    <scope>NUCLEOTIDE SEQUENCE [LARGE SCALE GENOMIC DNA]</scope>
    <source>
        <tissue evidence="3">Roots</tissue>
    </source>
</reference>
<accession>A0AAN7GSZ6</accession>
<keyword evidence="4" id="KW-1185">Reference proteome</keyword>
<name>A0AAN7GSZ6_9MYRT</name>
<feature type="chain" id="PRO_5042810468" evidence="2">
    <location>
        <begin position="38"/>
        <end position="109"/>
    </location>
</feature>
<feature type="signal peptide" evidence="2">
    <location>
        <begin position="1"/>
        <end position="37"/>
    </location>
</feature>
<dbReference type="Proteomes" id="UP001345219">
    <property type="component" value="Chromosome 1"/>
</dbReference>
<evidence type="ECO:0000313" key="3">
    <source>
        <dbReference type="EMBL" id="KAK4743354.1"/>
    </source>
</evidence>
<sequence length="109" mass="11392">MKVSRAKGVSSSCSVLLPHVLLLLLLCCGLSTLPCLANECGSGRSYRLHGRSKFSSSSLPPPPPSSRVMANSGRVIQGGSAGKGGVGDEELYGAQKRKVYTGPNPLHNR</sequence>
<keyword evidence="2" id="KW-0732">Signal</keyword>
<protein>
    <submittedName>
        <fullName evidence="3">Uncharacterized protein</fullName>
    </submittedName>
</protein>
<organism evidence="3 4">
    <name type="scientific">Trapa incisa</name>
    <dbReference type="NCBI Taxonomy" id="236973"/>
    <lineage>
        <taxon>Eukaryota</taxon>
        <taxon>Viridiplantae</taxon>
        <taxon>Streptophyta</taxon>
        <taxon>Embryophyta</taxon>
        <taxon>Tracheophyta</taxon>
        <taxon>Spermatophyta</taxon>
        <taxon>Magnoliopsida</taxon>
        <taxon>eudicotyledons</taxon>
        <taxon>Gunneridae</taxon>
        <taxon>Pentapetalae</taxon>
        <taxon>rosids</taxon>
        <taxon>malvids</taxon>
        <taxon>Myrtales</taxon>
        <taxon>Lythraceae</taxon>
        <taxon>Trapa</taxon>
    </lineage>
</organism>